<gene>
    <name evidence="1" type="ORF">N7468_009300</name>
</gene>
<accession>A0A9W9NHJ9</accession>
<dbReference type="Proteomes" id="UP001150941">
    <property type="component" value="Unassembled WGS sequence"/>
</dbReference>
<keyword evidence="2" id="KW-1185">Reference proteome</keyword>
<dbReference type="EMBL" id="JAPQKS010000007">
    <property type="protein sequence ID" value="KAJ5220096.1"/>
    <property type="molecule type" value="Genomic_DNA"/>
</dbReference>
<comment type="caution">
    <text evidence="1">The sequence shown here is derived from an EMBL/GenBank/DDBJ whole genome shotgun (WGS) entry which is preliminary data.</text>
</comment>
<dbReference type="GeneID" id="83205899"/>
<reference evidence="1" key="1">
    <citation type="submission" date="2022-11" db="EMBL/GenBank/DDBJ databases">
        <authorList>
            <person name="Petersen C."/>
        </authorList>
    </citation>
    <scope>NUCLEOTIDE SEQUENCE</scope>
    <source>
        <strain evidence="1">IBT 19713</strain>
    </source>
</reference>
<proteinExistence type="predicted"/>
<name>A0A9W9NHJ9_9EURO</name>
<protein>
    <submittedName>
        <fullName evidence="1">Uncharacterized protein</fullName>
    </submittedName>
</protein>
<organism evidence="1 2">
    <name type="scientific">Penicillium chermesinum</name>
    <dbReference type="NCBI Taxonomy" id="63820"/>
    <lineage>
        <taxon>Eukaryota</taxon>
        <taxon>Fungi</taxon>
        <taxon>Dikarya</taxon>
        <taxon>Ascomycota</taxon>
        <taxon>Pezizomycotina</taxon>
        <taxon>Eurotiomycetes</taxon>
        <taxon>Eurotiomycetidae</taxon>
        <taxon>Eurotiales</taxon>
        <taxon>Aspergillaceae</taxon>
        <taxon>Penicillium</taxon>
    </lineage>
</organism>
<dbReference type="RefSeq" id="XP_058326926.1">
    <property type="nucleotide sequence ID" value="XM_058478596.1"/>
</dbReference>
<reference evidence="1" key="2">
    <citation type="journal article" date="2023" name="IMA Fungus">
        <title>Comparative genomic study of the Penicillium genus elucidates a diverse pangenome and 15 lateral gene transfer events.</title>
        <authorList>
            <person name="Petersen C."/>
            <person name="Sorensen T."/>
            <person name="Nielsen M.R."/>
            <person name="Sondergaard T.E."/>
            <person name="Sorensen J.L."/>
            <person name="Fitzpatrick D.A."/>
            <person name="Frisvad J.C."/>
            <person name="Nielsen K.L."/>
        </authorList>
    </citation>
    <scope>NUCLEOTIDE SEQUENCE</scope>
    <source>
        <strain evidence="1">IBT 19713</strain>
    </source>
</reference>
<evidence type="ECO:0000313" key="1">
    <source>
        <dbReference type="EMBL" id="KAJ5220096.1"/>
    </source>
</evidence>
<dbReference type="AlphaFoldDB" id="A0A9W9NHJ9"/>
<evidence type="ECO:0000313" key="2">
    <source>
        <dbReference type="Proteomes" id="UP001150941"/>
    </source>
</evidence>
<sequence length="156" mass="17422">MRHTPAVLASPGAIHTSVQDTTWAPPQIRIVGLNPIVKALGTLRPLPLEDRRGPTQYESSEPRICACPYMQGARSRSERADLGQPWLPKLPGVYTQALRSPTSTPRHCHTADPREINEDHRSRFGFSEPWFQHVYAKVGWGLGPTLMCWQAFLGVS</sequence>